<evidence type="ECO:0000256" key="8">
    <source>
        <dbReference type="PIRNR" id="PIRNR037778"/>
    </source>
</evidence>
<dbReference type="RefSeq" id="WP_154524095.1">
    <property type="nucleotide sequence ID" value="NZ_VULZ01000004.1"/>
</dbReference>
<protein>
    <recommendedName>
        <fullName evidence="8">Riboflavin transporter</fullName>
    </recommendedName>
</protein>
<feature type="transmembrane region" description="Helical" evidence="9">
    <location>
        <begin position="15"/>
        <end position="38"/>
    </location>
</feature>
<feature type="transmembrane region" description="Helical" evidence="9">
    <location>
        <begin position="90"/>
        <end position="106"/>
    </location>
</feature>
<dbReference type="AlphaFoldDB" id="A0A6L5X4U5"/>
<dbReference type="InterPro" id="IPR025720">
    <property type="entry name" value="RibU"/>
</dbReference>
<evidence type="ECO:0000313" key="10">
    <source>
        <dbReference type="EMBL" id="MSS14398.1"/>
    </source>
</evidence>
<keyword evidence="5 9" id="KW-0812">Transmembrane</keyword>
<organism evidence="10 11">
    <name type="scientific">Porcincola intestinalis</name>
    <dbReference type="NCBI Taxonomy" id="2606632"/>
    <lineage>
        <taxon>Bacteria</taxon>
        <taxon>Bacillati</taxon>
        <taxon>Bacillota</taxon>
        <taxon>Clostridia</taxon>
        <taxon>Lachnospirales</taxon>
        <taxon>Lachnospiraceae</taxon>
        <taxon>Porcincola</taxon>
    </lineage>
</organism>
<dbReference type="GO" id="GO:0032217">
    <property type="term" value="F:riboflavin transmembrane transporter activity"/>
    <property type="evidence" value="ECO:0007669"/>
    <property type="project" value="UniProtKB-UniRule"/>
</dbReference>
<feature type="transmembrane region" description="Helical" evidence="9">
    <location>
        <begin position="172"/>
        <end position="192"/>
    </location>
</feature>
<dbReference type="InterPro" id="IPR024529">
    <property type="entry name" value="ECF_trnsprt_substrate-spec"/>
</dbReference>
<dbReference type="PIRSF" id="PIRSF037778">
    <property type="entry name" value="UCP037778_transp_RibU"/>
    <property type="match status" value="1"/>
</dbReference>
<feature type="transmembrane region" description="Helical" evidence="9">
    <location>
        <begin position="50"/>
        <end position="70"/>
    </location>
</feature>
<keyword evidence="4 8" id="KW-1003">Cell membrane</keyword>
<dbReference type="Proteomes" id="UP000481852">
    <property type="component" value="Unassembled WGS sequence"/>
</dbReference>
<name>A0A6L5X4U5_9FIRM</name>
<comment type="caution">
    <text evidence="10">The sequence shown here is derived from an EMBL/GenBank/DDBJ whole genome shotgun (WGS) entry which is preliminary data.</text>
</comment>
<evidence type="ECO:0000256" key="3">
    <source>
        <dbReference type="ARBA" id="ARBA00022448"/>
    </source>
</evidence>
<reference evidence="10 11" key="1">
    <citation type="submission" date="2019-08" db="EMBL/GenBank/DDBJ databases">
        <title>In-depth cultivation of the pig gut microbiome towards novel bacterial diversity and tailored functional studies.</title>
        <authorList>
            <person name="Wylensek D."/>
            <person name="Hitch T.C.A."/>
            <person name="Clavel T."/>
        </authorList>
    </citation>
    <scope>NUCLEOTIDE SEQUENCE [LARGE SCALE GENOMIC DNA]</scope>
    <source>
        <strain evidence="10 11">Oil+RF-744-WCA-WT-11</strain>
    </source>
</reference>
<evidence type="ECO:0000256" key="9">
    <source>
        <dbReference type="SAM" id="Phobius"/>
    </source>
</evidence>
<keyword evidence="6 9" id="KW-1133">Transmembrane helix</keyword>
<evidence type="ECO:0000313" key="11">
    <source>
        <dbReference type="Proteomes" id="UP000481852"/>
    </source>
</evidence>
<accession>A0A6L5X4U5</accession>
<evidence type="ECO:0000256" key="1">
    <source>
        <dbReference type="ARBA" id="ARBA00004651"/>
    </source>
</evidence>
<comment type="function">
    <text evidence="8">Probably a riboflavin-binding protein that interacts with the energy-coupling factor (ECF) ABC-transporter complex.</text>
</comment>
<keyword evidence="11" id="KW-1185">Reference proteome</keyword>
<feature type="transmembrane region" description="Helical" evidence="9">
    <location>
        <begin position="113"/>
        <end position="136"/>
    </location>
</feature>
<dbReference type="PANTHER" id="PTHR38438:SF1">
    <property type="entry name" value="RIBOFLAVIN TRANSPORTER RIBU"/>
    <property type="match status" value="1"/>
</dbReference>
<dbReference type="PANTHER" id="PTHR38438">
    <property type="entry name" value="RIBOFLAVIN TRANSPORTER RIBU"/>
    <property type="match status" value="1"/>
</dbReference>
<evidence type="ECO:0000256" key="6">
    <source>
        <dbReference type="ARBA" id="ARBA00022989"/>
    </source>
</evidence>
<gene>
    <name evidence="10" type="ORF">FYJ35_04975</name>
</gene>
<comment type="similarity">
    <text evidence="2 8">Belongs to the prokaryotic riboflavin transporter (P-RFT) (TC 2.A.87) family.</text>
</comment>
<evidence type="ECO:0000256" key="7">
    <source>
        <dbReference type="ARBA" id="ARBA00023136"/>
    </source>
</evidence>
<dbReference type="Gene3D" id="1.10.1760.20">
    <property type="match status" value="1"/>
</dbReference>
<keyword evidence="7 8" id="KW-0472">Membrane</keyword>
<evidence type="ECO:0000256" key="2">
    <source>
        <dbReference type="ARBA" id="ARBA00005540"/>
    </source>
</evidence>
<proteinExistence type="inferred from homology"/>
<keyword evidence="3 8" id="KW-0813">Transport</keyword>
<dbReference type="EMBL" id="VULZ01000004">
    <property type="protein sequence ID" value="MSS14398.1"/>
    <property type="molecule type" value="Genomic_DNA"/>
</dbReference>
<dbReference type="GO" id="GO:0005886">
    <property type="term" value="C:plasma membrane"/>
    <property type="evidence" value="ECO:0007669"/>
    <property type="project" value="UniProtKB-SubCell"/>
</dbReference>
<comment type="subcellular location">
    <subcellularLocation>
        <location evidence="1">Cell membrane</location>
        <topology evidence="1">Multi-pass membrane protein</topology>
    </subcellularLocation>
</comment>
<evidence type="ECO:0000256" key="5">
    <source>
        <dbReference type="ARBA" id="ARBA00022692"/>
    </source>
</evidence>
<evidence type="ECO:0000256" key="4">
    <source>
        <dbReference type="ARBA" id="ARBA00022475"/>
    </source>
</evidence>
<dbReference type="Pfam" id="PF12822">
    <property type="entry name" value="ECF_trnsprt"/>
    <property type="match status" value="1"/>
</dbReference>
<sequence>MKPRVMTKTQKRTRYIAVTAMLSAIATVLMYIEIVVPFMPSFIKLDLSDLPSLIGSFAMGPVYGVVIAAVKNLLHLFFTSSGGVGELSNFLLNAAFVLPAGLIYRFRKSKKGAIAGALTGAVVMAALSVPINYFIVYPFYTAFMPMDAIIKMYQVINPAIQDGDLLQCLVTFNMPFTFLKAILSVVVTFLIYKPLSPLIHGTNRG</sequence>